<dbReference type="Proteomes" id="UP000662637">
    <property type="component" value="Unassembled WGS sequence"/>
</dbReference>
<keyword evidence="3" id="KW-1064">Adaptive immunity</keyword>
<dbReference type="InterPro" id="IPR036179">
    <property type="entry name" value="Ig-like_dom_sf"/>
</dbReference>
<dbReference type="InterPro" id="IPR013106">
    <property type="entry name" value="Ig_V-set"/>
</dbReference>
<reference evidence="6" key="1">
    <citation type="submission" date="2020-08" db="EMBL/GenBank/DDBJ databases">
        <authorList>
            <person name="Shumante A."/>
            <person name="Zimin A.V."/>
            <person name="Puiu D."/>
            <person name="Salzberg S.L."/>
        </authorList>
    </citation>
    <scope>NUCLEOTIDE SEQUENCE</scope>
    <source>
        <strain evidence="6">WC2-LM</strain>
        <tissue evidence="6">Liver</tissue>
    </source>
</reference>
<accession>A0A834V4Y7</accession>
<proteinExistence type="predicted"/>
<dbReference type="GO" id="GO:0007166">
    <property type="term" value="P:cell surface receptor signaling pathway"/>
    <property type="evidence" value="ECO:0007669"/>
    <property type="project" value="TreeGrafter"/>
</dbReference>
<evidence type="ECO:0000256" key="1">
    <source>
        <dbReference type="ARBA" id="ARBA00022729"/>
    </source>
</evidence>
<dbReference type="GO" id="GO:0005886">
    <property type="term" value="C:plasma membrane"/>
    <property type="evidence" value="ECO:0007669"/>
    <property type="project" value="TreeGrafter"/>
</dbReference>
<dbReference type="EMBL" id="WJEC01000660">
    <property type="protein sequence ID" value="KAF7481995.1"/>
    <property type="molecule type" value="Genomic_DNA"/>
</dbReference>
<name>A0A834V4Y7_MARMO</name>
<keyword evidence="2" id="KW-0391">Immunity</keyword>
<keyword evidence="4" id="KW-0393">Immunoglobulin domain</keyword>
<dbReference type="InterPro" id="IPR013783">
    <property type="entry name" value="Ig-like_fold"/>
</dbReference>
<dbReference type="Gene3D" id="2.60.40.10">
    <property type="entry name" value="Immunoglobulins"/>
    <property type="match status" value="1"/>
</dbReference>
<organism evidence="6 7">
    <name type="scientific">Marmota monax</name>
    <name type="common">Woodchuck</name>
    <dbReference type="NCBI Taxonomy" id="9995"/>
    <lineage>
        <taxon>Eukaryota</taxon>
        <taxon>Metazoa</taxon>
        <taxon>Chordata</taxon>
        <taxon>Craniata</taxon>
        <taxon>Vertebrata</taxon>
        <taxon>Euteleostomi</taxon>
        <taxon>Mammalia</taxon>
        <taxon>Eutheria</taxon>
        <taxon>Euarchontoglires</taxon>
        <taxon>Glires</taxon>
        <taxon>Rodentia</taxon>
        <taxon>Sciuromorpha</taxon>
        <taxon>Sciuridae</taxon>
        <taxon>Xerinae</taxon>
        <taxon>Marmotini</taxon>
        <taxon>Marmota</taxon>
    </lineage>
</organism>
<protein>
    <recommendedName>
        <fullName evidence="5">Immunoglobulin V-set domain-containing protein</fullName>
    </recommendedName>
</protein>
<keyword evidence="1" id="KW-0732">Signal</keyword>
<dbReference type="PANTHER" id="PTHR23268:SF121">
    <property type="entry name" value="T CELL RECEPTOR BETA VARIABLE 28"/>
    <property type="match status" value="1"/>
</dbReference>
<dbReference type="SUPFAM" id="SSF48726">
    <property type="entry name" value="Immunoglobulin"/>
    <property type="match status" value="1"/>
</dbReference>
<evidence type="ECO:0000259" key="5">
    <source>
        <dbReference type="Pfam" id="PF07686"/>
    </source>
</evidence>
<evidence type="ECO:0000313" key="6">
    <source>
        <dbReference type="EMBL" id="KAF7481995.1"/>
    </source>
</evidence>
<evidence type="ECO:0000256" key="3">
    <source>
        <dbReference type="ARBA" id="ARBA00023130"/>
    </source>
</evidence>
<dbReference type="InterPro" id="IPR050413">
    <property type="entry name" value="TCR_beta_variable"/>
</dbReference>
<feature type="domain" description="Immunoglobulin V-set" evidence="5">
    <location>
        <begin position="51"/>
        <end position="140"/>
    </location>
</feature>
<sequence length="155" mass="17600">MVSMGRKMTSQSACSWEKTHSFLKTAMGVRLLWGVALCFLAVGLVDTGVTQTPRFLVKRIGEKAVLECLQDMDYERMFWYRQDPGLGLRLIYFSYDADNNDKGDIPEGYSVSRKKRERFSLILESASFTQTALYLCACSKATVLHSHSLPAQKRK</sequence>
<comment type="caution">
    <text evidence="6">The sequence shown here is derived from an EMBL/GenBank/DDBJ whole genome shotgun (WGS) entry which is preliminary data.</text>
</comment>
<dbReference type="GO" id="GO:0002250">
    <property type="term" value="P:adaptive immune response"/>
    <property type="evidence" value="ECO:0007669"/>
    <property type="project" value="UniProtKB-KW"/>
</dbReference>
<dbReference type="Pfam" id="PF07686">
    <property type="entry name" value="V-set"/>
    <property type="match status" value="1"/>
</dbReference>
<evidence type="ECO:0000313" key="7">
    <source>
        <dbReference type="Proteomes" id="UP000662637"/>
    </source>
</evidence>
<evidence type="ECO:0000256" key="2">
    <source>
        <dbReference type="ARBA" id="ARBA00022859"/>
    </source>
</evidence>
<evidence type="ECO:0000256" key="4">
    <source>
        <dbReference type="ARBA" id="ARBA00023319"/>
    </source>
</evidence>
<dbReference type="PANTHER" id="PTHR23268">
    <property type="entry name" value="T-CELL RECEPTOR BETA CHAIN"/>
    <property type="match status" value="1"/>
</dbReference>
<gene>
    <name evidence="6" type="ORF">GHT09_006772</name>
</gene>
<dbReference type="AlphaFoldDB" id="A0A834V4Y7"/>